<feature type="non-terminal residue" evidence="2">
    <location>
        <position position="1"/>
    </location>
</feature>
<evidence type="ECO:0000313" key="2">
    <source>
        <dbReference type="EMBL" id="CAK0795299.1"/>
    </source>
</evidence>
<keyword evidence="1" id="KW-0472">Membrane</keyword>
<evidence type="ECO:0000256" key="1">
    <source>
        <dbReference type="SAM" id="Phobius"/>
    </source>
</evidence>
<keyword evidence="1" id="KW-1133">Transmembrane helix</keyword>
<accession>A0ABN9PX46</accession>
<protein>
    <recommendedName>
        <fullName evidence="4">Ion transport domain-containing protein</fullName>
    </recommendedName>
</protein>
<feature type="transmembrane region" description="Helical" evidence="1">
    <location>
        <begin position="246"/>
        <end position="267"/>
    </location>
</feature>
<gene>
    <name evidence="2" type="ORF">PCOR1329_LOCUS5013</name>
</gene>
<name>A0ABN9PX46_9DINO</name>
<dbReference type="EMBL" id="CAUYUJ010001312">
    <property type="protein sequence ID" value="CAK0795299.1"/>
    <property type="molecule type" value="Genomic_DNA"/>
</dbReference>
<sequence>DLDMGKQGKSASDAAKAQLSKLIGRTTCVVAAATKKSSAQSETDKKVKLLGALLDRLMEVNPASRFSAAEAVSHELLQVAAARLCAEEEAVHGMMHPGRVLLGGTPVYGGEGQYFPIAVRTVAQAVDPAAVEAEMLRFYDSRVLKIQAEAGDADHAPIDGNLYSYLALRVFGETSGLFQVKDAEKENPFLLSGLALVIVIQIVGPICVLAYAFPRALAMMDLSPELFLLRSEGNLHFLSTFTVTKLSQMLIGTLFIVLFILNGLYVLEEDRQTDKRLVHLCQVFRAASRRDPRIPEPCEGWLFVGALVNCWVLVTTALAMWPCFLIADQGPKEVLFDAFALTFLYNLDDISGDLGFLNDQWDSEMFGEVYGSLDFLHNHPGPPSGGARARVHRG</sequence>
<proteinExistence type="predicted"/>
<evidence type="ECO:0000313" key="3">
    <source>
        <dbReference type="Proteomes" id="UP001189429"/>
    </source>
</evidence>
<keyword evidence="3" id="KW-1185">Reference proteome</keyword>
<feature type="transmembrane region" description="Helical" evidence="1">
    <location>
        <begin position="189"/>
        <end position="213"/>
    </location>
</feature>
<organism evidence="2 3">
    <name type="scientific">Prorocentrum cordatum</name>
    <dbReference type="NCBI Taxonomy" id="2364126"/>
    <lineage>
        <taxon>Eukaryota</taxon>
        <taxon>Sar</taxon>
        <taxon>Alveolata</taxon>
        <taxon>Dinophyceae</taxon>
        <taxon>Prorocentrales</taxon>
        <taxon>Prorocentraceae</taxon>
        <taxon>Prorocentrum</taxon>
    </lineage>
</organism>
<keyword evidence="1" id="KW-0812">Transmembrane</keyword>
<reference evidence="2" key="1">
    <citation type="submission" date="2023-10" db="EMBL/GenBank/DDBJ databases">
        <authorList>
            <person name="Chen Y."/>
            <person name="Shah S."/>
            <person name="Dougan E. K."/>
            <person name="Thang M."/>
            <person name="Chan C."/>
        </authorList>
    </citation>
    <scope>NUCLEOTIDE SEQUENCE [LARGE SCALE GENOMIC DNA]</scope>
</reference>
<comment type="caution">
    <text evidence="2">The sequence shown here is derived from an EMBL/GenBank/DDBJ whole genome shotgun (WGS) entry which is preliminary data.</text>
</comment>
<feature type="transmembrane region" description="Helical" evidence="1">
    <location>
        <begin position="300"/>
        <end position="321"/>
    </location>
</feature>
<dbReference type="Proteomes" id="UP001189429">
    <property type="component" value="Unassembled WGS sequence"/>
</dbReference>
<evidence type="ECO:0008006" key="4">
    <source>
        <dbReference type="Google" id="ProtNLM"/>
    </source>
</evidence>